<evidence type="ECO:0000313" key="2">
    <source>
        <dbReference type="EMBL" id="KAJ8895489.1"/>
    </source>
</evidence>
<feature type="region of interest" description="Disordered" evidence="1">
    <location>
        <begin position="565"/>
        <end position="584"/>
    </location>
</feature>
<name>A0ABQ9IFN0_9NEOP</name>
<proteinExistence type="predicted"/>
<protein>
    <submittedName>
        <fullName evidence="2">Uncharacterized protein</fullName>
    </submittedName>
</protein>
<organism evidence="2 3">
    <name type="scientific">Dryococelus australis</name>
    <dbReference type="NCBI Taxonomy" id="614101"/>
    <lineage>
        <taxon>Eukaryota</taxon>
        <taxon>Metazoa</taxon>
        <taxon>Ecdysozoa</taxon>
        <taxon>Arthropoda</taxon>
        <taxon>Hexapoda</taxon>
        <taxon>Insecta</taxon>
        <taxon>Pterygota</taxon>
        <taxon>Neoptera</taxon>
        <taxon>Polyneoptera</taxon>
        <taxon>Phasmatodea</taxon>
        <taxon>Verophasmatodea</taxon>
        <taxon>Anareolatae</taxon>
        <taxon>Phasmatidae</taxon>
        <taxon>Eurycanthinae</taxon>
        <taxon>Dryococelus</taxon>
    </lineage>
</organism>
<keyword evidence="3" id="KW-1185">Reference proteome</keyword>
<sequence length="799" mass="89349">MVAVSDLKNVGGMRFRSDHPSVASPAYRSHDHHCIEIIRRINDVYTRLASANELARQTCNPGNRIQFRRGLDRQCSAFRKEIASWKFDPPTSVQFMSRQSQCSRVLQVPSRTVGFTRRLHTLSSIQATNTSLVVVPQSPIVQVSPLSAFTGFPERGKQEAASASFQVVGRARSVSDYGAGHLSRHQLLHGRPLGNMWCVLSTGIHCASCISKLQDDGIRQREILAKWSVTQAEPTILVIPVLFQKRLRADSVRTVRASFRFTGEEGRTSKSESTRRHAKKNKAPRVCALAACADTGSHEAYYCHSLQLTVVKCCKVSWCLLNAVHSRCTQQEPVTTVQPRETECILDHSQASSKGPITRVLWRLLPSYFLVVETSGRADFSGRKIMLKPGVIVVRAGISSAGSRTRAWWREYRPARGVSRHDADQTRCSRGGPKNFDMPTAVVRLDNQPSATVRDVLKVLNSAPLKYVFFSWIRTLDARLIFPQGKRHESPTLCNAVEAPARRSGLETHAGTASGLGATVAERLACSPPTVVIRVQSPAGSLRIFACGNRARRCRRGFPVSPPFHSGAAPYSPQSPSSSLKTSMEPSKSLHSLLKWITDEDRGSNAVVAALISAFYGSPRWLQANTRMADSFPFPSPLTNSLPSVMTSQSITGMPGRGKREIPDKNLPTSGIVRHGPHLRKAVRVALGGLGHRINKEEKKEDGARSESGRNLNSNSLVSKHEIFIKETRSEMNARRIEGNMEKNIRTRRKRRKEEKEEKERKWGGKQRRKVEENRREKNRSKKEKMKEEWKELRRRKST</sequence>
<gene>
    <name evidence="2" type="ORF">PR048_000822</name>
</gene>
<feature type="compositionally biased region" description="Basic and acidic residues" evidence="1">
    <location>
        <begin position="694"/>
        <end position="708"/>
    </location>
</feature>
<evidence type="ECO:0000313" key="3">
    <source>
        <dbReference type="Proteomes" id="UP001159363"/>
    </source>
</evidence>
<dbReference type="EMBL" id="JARBHB010000001">
    <property type="protein sequence ID" value="KAJ8895489.1"/>
    <property type="molecule type" value="Genomic_DNA"/>
</dbReference>
<feature type="region of interest" description="Disordered" evidence="1">
    <location>
        <begin position="734"/>
        <end position="799"/>
    </location>
</feature>
<feature type="compositionally biased region" description="Basic and acidic residues" evidence="1">
    <location>
        <begin position="734"/>
        <end position="745"/>
    </location>
</feature>
<evidence type="ECO:0000256" key="1">
    <source>
        <dbReference type="SAM" id="MobiDB-lite"/>
    </source>
</evidence>
<accession>A0ABQ9IFN0</accession>
<feature type="compositionally biased region" description="Basic and acidic residues" evidence="1">
    <location>
        <begin position="754"/>
        <end position="763"/>
    </location>
</feature>
<dbReference type="Proteomes" id="UP001159363">
    <property type="component" value="Chromosome 1"/>
</dbReference>
<comment type="caution">
    <text evidence="2">The sequence shown here is derived from an EMBL/GenBank/DDBJ whole genome shotgun (WGS) entry which is preliminary data.</text>
</comment>
<reference evidence="2 3" key="1">
    <citation type="submission" date="2023-02" db="EMBL/GenBank/DDBJ databases">
        <title>LHISI_Scaffold_Assembly.</title>
        <authorList>
            <person name="Stuart O.P."/>
            <person name="Cleave R."/>
            <person name="Magrath M.J.L."/>
            <person name="Mikheyev A.S."/>
        </authorList>
    </citation>
    <scope>NUCLEOTIDE SEQUENCE [LARGE SCALE GENOMIC DNA]</scope>
    <source>
        <strain evidence="2">Daus_M_001</strain>
        <tissue evidence="2">Leg muscle</tissue>
    </source>
</reference>
<feature type="compositionally biased region" description="Low complexity" evidence="1">
    <location>
        <begin position="570"/>
        <end position="579"/>
    </location>
</feature>
<feature type="region of interest" description="Disordered" evidence="1">
    <location>
        <begin position="694"/>
        <end position="714"/>
    </location>
</feature>